<dbReference type="InterPro" id="IPR000209">
    <property type="entry name" value="Peptidase_S8/S53_dom"/>
</dbReference>
<dbReference type="PANTHER" id="PTHR43806:SF66">
    <property type="entry name" value="SERIN ENDOPEPTIDASE"/>
    <property type="match status" value="1"/>
</dbReference>
<dbReference type="STRING" id="1399860.A0A2C5XWN7"/>
<dbReference type="GO" id="GO:0006508">
    <property type="term" value="P:proteolysis"/>
    <property type="evidence" value="ECO:0007669"/>
    <property type="project" value="UniProtKB-KW"/>
</dbReference>
<reference evidence="9 10" key="1">
    <citation type="submission" date="2017-06" db="EMBL/GenBank/DDBJ databases">
        <title>Ant-infecting Ophiocordyceps genomes reveal a high diversity of potential behavioral manipulation genes and a possible major role for enterotoxins.</title>
        <authorList>
            <person name="De Bekker C."/>
            <person name="Evans H.C."/>
            <person name="Brachmann A."/>
            <person name="Hughes D.P."/>
        </authorList>
    </citation>
    <scope>NUCLEOTIDE SEQUENCE [LARGE SCALE GENOMIC DNA]</scope>
    <source>
        <strain evidence="9 10">Map64</strain>
    </source>
</reference>
<dbReference type="PRINTS" id="PR00723">
    <property type="entry name" value="SUBTILISIN"/>
</dbReference>
<dbReference type="EMBL" id="NJET01000238">
    <property type="protein sequence ID" value="PHH59124.1"/>
    <property type="molecule type" value="Genomic_DNA"/>
</dbReference>
<evidence type="ECO:0000256" key="3">
    <source>
        <dbReference type="ARBA" id="ARBA00022801"/>
    </source>
</evidence>
<protein>
    <recommendedName>
        <fullName evidence="8">Peptidase S8/S53 domain-containing protein</fullName>
    </recommendedName>
</protein>
<dbReference type="SUPFAM" id="SSF52743">
    <property type="entry name" value="Subtilisin-like"/>
    <property type="match status" value="1"/>
</dbReference>
<dbReference type="PROSITE" id="PS00136">
    <property type="entry name" value="SUBTILASE_ASP"/>
    <property type="match status" value="1"/>
</dbReference>
<keyword evidence="10" id="KW-1185">Reference proteome</keyword>
<keyword evidence="4 5" id="KW-0720">Serine protease</keyword>
<dbReference type="PANTHER" id="PTHR43806">
    <property type="entry name" value="PEPTIDASE S8"/>
    <property type="match status" value="1"/>
</dbReference>
<dbReference type="PROSITE" id="PS00137">
    <property type="entry name" value="SUBTILASE_HIS"/>
    <property type="match status" value="1"/>
</dbReference>
<dbReference type="InterPro" id="IPR023828">
    <property type="entry name" value="Peptidase_S8_Ser-AS"/>
</dbReference>
<evidence type="ECO:0000256" key="5">
    <source>
        <dbReference type="PROSITE-ProRule" id="PRU01240"/>
    </source>
</evidence>
<dbReference type="Pfam" id="PF00082">
    <property type="entry name" value="Peptidase_S8"/>
    <property type="match status" value="1"/>
</dbReference>
<dbReference type="InterPro" id="IPR023827">
    <property type="entry name" value="Peptidase_S8_Asp-AS"/>
</dbReference>
<dbReference type="GO" id="GO:0004252">
    <property type="term" value="F:serine-type endopeptidase activity"/>
    <property type="evidence" value="ECO:0007669"/>
    <property type="project" value="UniProtKB-UniRule"/>
</dbReference>
<feature type="compositionally biased region" description="Basic and acidic residues" evidence="7">
    <location>
        <begin position="657"/>
        <end position="689"/>
    </location>
</feature>
<feature type="region of interest" description="Disordered" evidence="7">
    <location>
        <begin position="650"/>
        <end position="695"/>
    </location>
</feature>
<evidence type="ECO:0000313" key="10">
    <source>
        <dbReference type="Proteomes" id="UP000226192"/>
    </source>
</evidence>
<sequence>MLLESSFEDIAELQSVNGVIKVWLADESLSLVHSLQGKATTPIEPMTKPPESYSIHRWTGVDQLHKAGLRGHGATVAVIDTGIDYRHEALSECFGSRCKVVGGYDFAGTSVGSGPDCDPIDTKGHGTHVAGIIAGDDAFFTGVAPDARLLAYKVFPDFSGSGCQAELLIKAACDAYIAGADVINVSINGLNGFSDGPWAHVASRLVEKGLVVVISAGNDGTYGPFFAGGGSNGPGVLSVASISVDTNSKVSIENASAQPESSGFTSWGPTNELLIKPDVGAPGYGIVSTHLNGTYKVSSGTSMAAPYIAGIAALYIGAHGGRSIHGPGFGRWLSEKIITSGRSVSWSSTRRNVTAPPFQVGTGLVDALRVLNYTTHVSSTPMALQDLATFRNYWTVNITNNANETVEYTFAQESQAAVEIHSGKIEIGINPRNELKPIEMSPEIQLPPPTRVKSGETVSVPVKFSPPKNIDDDFLPIYGGKIWAFDTMFKAEPNIQNARPAWSFNLDEDPRDFVKLNMSMAYPCSHFRWDIFEENWREARWHYPPEIGKNGYIGSARGYRPKPSEILFNPTPSIVKSAESFPRTRIERGLQRFWWFGNLANGTMIPPGNYTMRVAALRPHGNPQLSDHWQVAQLPTLTVDPFYRDKKDKLKKWKKMKKEEEKKKKEMRKKEEKREKQQMEKNKEAHDTKWAASGA</sequence>
<accession>A0A2C5XWN7</accession>
<evidence type="ECO:0000256" key="7">
    <source>
        <dbReference type="SAM" id="MobiDB-lite"/>
    </source>
</evidence>
<dbReference type="OrthoDB" id="10256524at2759"/>
<dbReference type="PROSITE" id="PS00138">
    <property type="entry name" value="SUBTILASE_SER"/>
    <property type="match status" value="1"/>
</dbReference>
<evidence type="ECO:0000256" key="6">
    <source>
        <dbReference type="RuleBase" id="RU003355"/>
    </source>
</evidence>
<proteinExistence type="inferred from homology"/>
<name>A0A2C5XWN7_9HYPO</name>
<dbReference type="Gene3D" id="3.40.50.200">
    <property type="entry name" value="Peptidase S8/S53 domain"/>
    <property type="match status" value="1"/>
</dbReference>
<feature type="active site" description="Charge relay system" evidence="5">
    <location>
        <position position="80"/>
    </location>
</feature>
<dbReference type="InterPro" id="IPR034187">
    <property type="entry name" value="Peptidases_S8_5"/>
</dbReference>
<dbReference type="Proteomes" id="UP000226192">
    <property type="component" value="Unassembled WGS sequence"/>
</dbReference>
<keyword evidence="3 5" id="KW-0378">Hydrolase</keyword>
<dbReference type="InterPro" id="IPR050131">
    <property type="entry name" value="Peptidase_S8_subtilisin-like"/>
</dbReference>
<evidence type="ECO:0000256" key="4">
    <source>
        <dbReference type="ARBA" id="ARBA00022825"/>
    </source>
</evidence>
<dbReference type="InterPro" id="IPR022398">
    <property type="entry name" value="Peptidase_S8_His-AS"/>
</dbReference>
<dbReference type="CDD" id="cd07489">
    <property type="entry name" value="Peptidases_S8_5"/>
    <property type="match status" value="1"/>
</dbReference>
<dbReference type="InterPro" id="IPR036852">
    <property type="entry name" value="Peptidase_S8/S53_dom_sf"/>
</dbReference>
<evidence type="ECO:0000259" key="8">
    <source>
        <dbReference type="Pfam" id="PF00082"/>
    </source>
</evidence>
<evidence type="ECO:0000313" key="9">
    <source>
        <dbReference type="EMBL" id="PHH59124.1"/>
    </source>
</evidence>
<evidence type="ECO:0000256" key="2">
    <source>
        <dbReference type="ARBA" id="ARBA00022670"/>
    </source>
</evidence>
<dbReference type="PROSITE" id="PS51892">
    <property type="entry name" value="SUBTILASE"/>
    <property type="match status" value="1"/>
</dbReference>
<gene>
    <name evidence="9" type="ORF">CDD81_3718</name>
</gene>
<comment type="caution">
    <text evidence="9">The sequence shown here is derived from an EMBL/GenBank/DDBJ whole genome shotgun (WGS) entry which is preliminary data.</text>
</comment>
<feature type="domain" description="Peptidase S8/S53" evidence="8">
    <location>
        <begin position="71"/>
        <end position="319"/>
    </location>
</feature>
<feature type="active site" description="Charge relay system" evidence="5">
    <location>
        <position position="302"/>
    </location>
</feature>
<organism evidence="9 10">
    <name type="scientific">Ophiocordyceps australis</name>
    <dbReference type="NCBI Taxonomy" id="1399860"/>
    <lineage>
        <taxon>Eukaryota</taxon>
        <taxon>Fungi</taxon>
        <taxon>Dikarya</taxon>
        <taxon>Ascomycota</taxon>
        <taxon>Pezizomycotina</taxon>
        <taxon>Sordariomycetes</taxon>
        <taxon>Hypocreomycetidae</taxon>
        <taxon>Hypocreales</taxon>
        <taxon>Ophiocordycipitaceae</taxon>
        <taxon>Ophiocordyceps</taxon>
    </lineage>
</organism>
<keyword evidence="2 5" id="KW-0645">Protease</keyword>
<feature type="active site" description="Charge relay system" evidence="5">
    <location>
        <position position="125"/>
    </location>
</feature>
<dbReference type="AlphaFoldDB" id="A0A2C5XWN7"/>
<dbReference type="InterPro" id="IPR015500">
    <property type="entry name" value="Peptidase_S8_subtilisin-rel"/>
</dbReference>
<evidence type="ECO:0000256" key="1">
    <source>
        <dbReference type="ARBA" id="ARBA00011073"/>
    </source>
</evidence>
<comment type="similarity">
    <text evidence="1 5 6">Belongs to the peptidase S8 family.</text>
</comment>